<keyword evidence="3 11" id="KW-0813">Transport</keyword>
<dbReference type="PANTHER" id="PTHR12119:SF2">
    <property type="entry name" value="CYTOCHROME B-C1 COMPLEX SUBUNIT 8"/>
    <property type="match status" value="1"/>
</dbReference>
<dbReference type="SUPFAM" id="SSF81508">
    <property type="entry name" value="Ubiquinone-binding protein QP-C of cytochrome bc1 complex (Ubiquinol-cytochrome c reductase)"/>
    <property type="match status" value="1"/>
</dbReference>
<keyword evidence="13" id="KW-1185">Reference proteome</keyword>
<keyword evidence="6 11" id="KW-0999">Mitochondrion inner membrane</keyword>
<comment type="subunit">
    <text evidence="11">Component of the ubiquinol-cytochrome c oxidoreductase (cytochrome b-c1 complex, complex III, CIII), a multisubunit enzyme composed of 3 respiratory subunits cytochrome b, cytochrome c1 and Rieske protein, 2 core protein subunits, and additional low-molecular weight protein subunits. The complex exists as an obligatory dimer and forms supercomplexes (SCs) in the inner mitochondrial membrane with cytochrome c oxidase (complex IV, CIV).</text>
</comment>
<dbReference type="PANTHER" id="PTHR12119">
    <property type="entry name" value="UBIQUINOL-CYTOCHROME C REDUCTASE COMPLEX UBIQUINONE-BINDING PROTEIN QP-C"/>
    <property type="match status" value="1"/>
</dbReference>
<evidence type="ECO:0000256" key="7">
    <source>
        <dbReference type="ARBA" id="ARBA00022982"/>
    </source>
</evidence>
<dbReference type="Gene3D" id="1.20.5.210">
    <property type="entry name" value="Cytochrome b-c1 complex subunit 8"/>
    <property type="match status" value="1"/>
</dbReference>
<dbReference type="Pfam" id="PF02939">
    <property type="entry name" value="UcrQ"/>
    <property type="match status" value="1"/>
</dbReference>
<evidence type="ECO:0000313" key="13">
    <source>
        <dbReference type="Proteomes" id="UP001174934"/>
    </source>
</evidence>
<evidence type="ECO:0000256" key="10">
    <source>
        <dbReference type="ARBA" id="ARBA00023136"/>
    </source>
</evidence>
<keyword evidence="5" id="KW-0812">Transmembrane</keyword>
<comment type="similarity">
    <text evidence="2 11">Belongs to the UQCRQ/QCR8 family.</text>
</comment>
<dbReference type="GO" id="GO:0045275">
    <property type="term" value="C:respiratory chain complex III"/>
    <property type="evidence" value="ECO:0007669"/>
    <property type="project" value="UniProtKB-UniRule"/>
</dbReference>
<comment type="caution">
    <text evidence="12">The sequence shown here is derived from an EMBL/GenBank/DDBJ whole genome shotgun (WGS) entry which is preliminary data.</text>
</comment>
<evidence type="ECO:0000313" key="12">
    <source>
        <dbReference type="EMBL" id="KAK0635915.1"/>
    </source>
</evidence>
<evidence type="ECO:0000256" key="4">
    <source>
        <dbReference type="ARBA" id="ARBA00022660"/>
    </source>
</evidence>
<keyword evidence="4 11" id="KW-0679">Respiratory chain</keyword>
<comment type="function">
    <text evidence="11">Component of the ubiquinol-cytochrome c oxidoreductase, a multisubunit transmembrane complex that is part of the mitochondrial electron transport chain which drives oxidative phosphorylation. The complex plays an important role in the uptake of multiple carbon sources present in different host niches.</text>
</comment>
<dbReference type="Proteomes" id="UP001174934">
    <property type="component" value="Unassembled WGS sequence"/>
</dbReference>
<keyword evidence="8" id="KW-1133">Transmembrane helix</keyword>
<dbReference type="InterPro" id="IPR036642">
    <property type="entry name" value="Cyt_bc1_su8_sf"/>
</dbReference>
<dbReference type="InterPro" id="IPR004205">
    <property type="entry name" value="Cyt_bc1_su8"/>
</dbReference>
<name>A0AA40CF38_9PEZI</name>
<gene>
    <name evidence="12" type="ORF">B0T17DRAFT_63470</name>
</gene>
<keyword evidence="9 11" id="KW-0496">Mitochondrion</keyword>
<keyword evidence="10" id="KW-0472">Membrane</keyword>
<evidence type="ECO:0000256" key="8">
    <source>
        <dbReference type="ARBA" id="ARBA00022989"/>
    </source>
</evidence>
<dbReference type="AlphaFoldDB" id="A0AA40CF38"/>
<dbReference type="EMBL" id="JAULSR010000001">
    <property type="protein sequence ID" value="KAK0635915.1"/>
    <property type="molecule type" value="Genomic_DNA"/>
</dbReference>
<dbReference type="GO" id="GO:0006122">
    <property type="term" value="P:mitochondrial electron transport, ubiquinol to cytochrome c"/>
    <property type="evidence" value="ECO:0007669"/>
    <property type="project" value="UniProtKB-UniRule"/>
</dbReference>
<evidence type="ECO:0000256" key="3">
    <source>
        <dbReference type="ARBA" id="ARBA00022448"/>
    </source>
</evidence>
<proteinExistence type="inferred from homology"/>
<reference evidence="12" key="1">
    <citation type="submission" date="2023-06" db="EMBL/GenBank/DDBJ databases">
        <title>Genome-scale phylogeny and comparative genomics of the fungal order Sordariales.</title>
        <authorList>
            <consortium name="Lawrence Berkeley National Laboratory"/>
            <person name="Hensen N."/>
            <person name="Bonometti L."/>
            <person name="Westerberg I."/>
            <person name="Brannstrom I.O."/>
            <person name="Guillou S."/>
            <person name="Cros-Aarteil S."/>
            <person name="Calhoun S."/>
            <person name="Haridas S."/>
            <person name="Kuo A."/>
            <person name="Mondo S."/>
            <person name="Pangilinan J."/>
            <person name="Riley R."/>
            <person name="LaButti K."/>
            <person name="Andreopoulos B."/>
            <person name="Lipzen A."/>
            <person name="Chen C."/>
            <person name="Yanf M."/>
            <person name="Daum C."/>
            <person name="Ng V."/>
            <person name="Clum A."/>
            <person name="Steindorff A."/>
            <person name="Ohm R."/>
            <person name="Martin F."/>
            <person name="Silar P."/>
            <person name="Natvig D."/>
            <person name="Lalanne C."/>
            <person name="Gautier V."/>
            <person name="Ament-velasquez S.L."/>
            <person name="Kruys A."/>
            <person name="Hutchinson M.I."/>
            <person name="Powell A.J."/>
            <person name="Barry K."/>
            <person name="Miller A.N."/>
            <person name="Grigoriev I.V."/>
            <person name="Debuchy R."/>
            <person name="Gladieux P."/>
            <person name="Thoren M.H."/>
            <person name="Johannesson H."/>
        </authorList>
    </citation>
    <scope>NUCLEOTIDE SEQUENCE</scope>
    <source>
        <strain evidence="12">SMH3391-2</strain>
    </source>
</reference>
<organism evidence="12 13">
    <name type="scientific">Bombardia bombarda</name>
    <dbReference type="NCBI Taxonomy" id="252184"/>
    <lineage>
        <taxon>Eukaryota</taxon>
        <taxon>Fungi</taxon>
        <taxon>Dikarya</taxon>
        <taxon>Ascomycota</taxon>
        <taxon>Pezizomycotina</taxon>
        <taxon>Sordariomycetes</taxon>
        <taxon>Sordariomycetidae</taxon>
        <taxon>Sordariales</taxon>
        <taxon>Lasiosphaeriaceae</taxon>
        <taxon>Bombardia</taxon>
    </lineage>
</organism>
<accession>A0AA40CF38</accession>
<protein>
    <recommendedName>
        <fullName evidence="11">Cytochrome b-c1 complex subunit 8</fullName>
    </recommendedName>
    <alternativeName>
        <fullName evidence="11">Complex III subunit 8</fullName>
    </alternativeName>
</protein>
<dbReference type="GO" id="GO:0005743">
    <property type="term" value="C:mitochondrial inner membrane"/>
    <property type="evidence" value="ECO:0007669"/>
    <property type="project" value="UniProtKB-SubCell"/>
</dbReference>
<evidence type="ECO:0000256" key="6">
    <source>
        <dbReference type="ARBA" id="ARBA00022792"/>
    </source>
</evidence>
<keyword evidence="7 11" id="KW-0249">Electron transport</keyword>
<comment type="subcellular location">
    <subcellularLocation>
        <location evidence="1 11">Mitochondrion inner membrane</location>
        <topology evidence="1 11">Single-pass membrane protein</topology>
    </subcellularLocation>
</comment>
<evidence type="ECO:0000256" key="2">
    <source>
        <dbReference type="ARBA" id="ARBA00007668"/>
    </source>
</evidence>
<evidence type="ECO:0000256" key="1">
    <source>
        <dbReference type="ARBA" id="ARBA00004434"/>
    </source>
</evidence>
<dbReference type="FunFam" id="1.20.5.210:FF:000001">
    <property type="entry name" value="Cytochrome b-c1 complex subunit 8"/>
    <property type="match status" value="1"/>
</dbReference>
<evidence type="ECO:0000256" key="9">
    <source>
        <dbReference type="ARBA" id="ARBA00023128"/>
    </source>
</evidence>
<sequence>MRPTQALRGGGGDAPIGKFNKYLGGWGSFGGMKQKGIITYGVSPNRQNPLAGTGHDAIFNTFRRFSAQVGYWAPPMIAGYYIMNWAIERNEYLNSKAGHAEFGGHDE</sequence>
<evidence type="ECO:0000256" key="5">
    <source>
        <dbReference type="ARBA" id="ARBA00022692"/>
    </source>
</evidence>
<evidence type="ECO:0000256" key="11">
    <source>
        <dbReference type="RuleBase" id="RU368118"/>
    </source>
</evidence>